<feature type="domain" description="Kazal-like" evidence="15">
    <location>
        <begin position="706"/>
        <end position="750"/>
    </location>
</feature>
<evidence type="ECO:0000259" key="11">
    <source>
        <dbReference type="PROSITE" id="PS50025"/>
    </source>
</evidence>
<dbReference type="FunFam" id="3.30.60.30:FF:000024">
    <property type="entry name" value="Transmembrane agrin"/>
    <property type="match status" value="2"/>
</dbReference>
<keyword evidence="8" id="KW-0424">Laminin EGF-like domain</keyword>
<dbReference type="InterPro" id="IPR002049">
    <property type="entry name" value="LE_dom"/>
</dbReference>
<dbReference type="GO" id="GO:0043113">
    <property type="term" value="P:receptor clustering"/>
    <property type="evidence" value="ECO:0007669"/>
    <property type="project" value="InterPro"/>
</dbReference>
<feature type="domain" description="Kazal-like" evidence="15">
    <location>
        <begin position="562"/>
        <end position="609"/>
    </location>
</feature>
<proteinExistence type="predicted"/>
<dbReference type="OrthoDB" id="88467at2759"/>
<keyword evidence="3" id="KW-0677">Repeat</keyword>
<dbReference type="InterPro" id="IPR036058">
    <property type="entry name" value="Kazal_dom_sf"/>
</dbReference>
<evidence type="ECO:0000313" key="16">
    <source>
        <dbReference type="Proteomes" id="UP000085678"/>
    </source>
</evidence>
<dbReference type="InterPro" id="IPR004850">
    <property type="entry name" value="NtA_dom"/>
</dbReference>
<feature type="domain" description="Kazal-like" evidence="15">
    <location>
        <begin position="332"/>
        <end position="386"/>
    </location>
</feature>
<evidence type="ECO:0000256" key="8">
    <source>
        <dbReference type="PROSITE-ProRule" id="PRU00460"/>
    </source>
</evidence>
<dbReference type="Proteomes" id="UP000085678">
    <property type="component" value="Unplaced"/>
</dbReference>
<keyword evidence="5" id="KW-0722">Serine protease inhibitor</keyword>
<feature type="domain" description="Laminin G" evidence="11">
    <location>
        <begin position="1390"/>
        <end position="1571"/>
    </location>
</feature>
<dbReference type="Pfam" id="PF07648">
    <property type="entry name" value="Kazal_2"/>
    <property type="match status" value="9"/>
</dbReference>
<dbReference type="Pfam" id="PF00054">
    <property type="entry name" value="Laminin_G_1"/>
    <property type="match status" value="3"/>
</dbReference>
<dbReference type="Gene3D" id="2.10.25.10">
    <property type="entry name" value="Laminin"/>
    <property type="match status" value="5"/>
</dbReference>
<dbReference type="PROSITE" id="PS50027">
    <property type="entry name" value="EGF_LAM_2"/>
    <property type="match status" value="1"/>
</dbReference>
<dbReference type="InterPro" id="IPR003645">
    <property type="entry name" value="Fol_N"/>
</dbReference>
<dbReference type="PROSITE" id="PS51465">
    <property type="entry name" value="KAZAL_2"/>
    <property type="match status" value="9"/>
</dbReference>
<dbReference type="InterPro" id="IPR008993">
    <property type="entry name" value="TIMP-like_OB-fold"/>
</dbReference>
<keyword evidence="1 7" id="KW-0245">EGF-like domain</keyword>
<evidence type="ECO:0000256" key="6">
    <source>
        <dbReference type="ARBA" id="ARBA00023157"/>
    </source>
</evidence>
<keyword evidence="6 7" id="KW-1015">Disulfide bond</keyword>
<dbReference type="GO" id="GO:0005509">
    <property type="term" value="F:calcium ion binding"/>
    <property type="evidence" value="ECO:0007669"/>
    <property type="project" value="InterPro"/>
</dbReference>
<name>A0A1S3JID8_LINAN</name>
<dbReference type="Gene3D" id="3.30.60.30">
    <property type="match status" value="9"/>
</dbReference>
<dbReference type="SMART" id="SM00179">
    <property type="entry name" value="EGF_CA"/>
    <property type="match status" value="2"/>
</dbReference>
<feature type="domain" description="Laminin G" evidence="11">
    <location>
        <begin position="1114"/>
        <end position="1301"/>
    </location>
</feature>
<feature type="domain" description="EGF-like" evidence="12">
    <location>
        <begin position="1341"/>
        <end position="1378"/>
    </location>
</feature>
<dbReference type="SMART" id="SM00180">
    <property type="entry name" value="EGF_Lam"/>
    <property type="match status" value="2"/>
</dbReference>
<dbReference type="RefSeq" id="XP_013410175.1">
    <property type="nucleotide sequence ID" value="XM_013554721.2"/>
</dbReference>
<keyword evidence="2" id="KW-0646">Protease inhibitor</keyword>
<dbReference type="SUPFAM" id="SSF49899">
    <property type="entry name" value="Concanavalin A-like lectins/glucanases"/>
    <property type="match status" value="3"/>
</dbReference>
<feature type="disulfide bond" evidence="7">
    <location>
        <begin position="1329"/>
        <end position="1338"/>
    </location>
</feature>
<dbReference type="InterPro" id="IPR001791">
    <property type="entry name" value="Laminin_G"/>
</dbReference>
<feature type="domain" description="Kazal-like" evidence="15">
    <location>
        <begin position="415"/>
        <end position="461"/>
    </location>
</feature>
<feature type="domain" description="EGF-like" evidence="12">
    <location>
        <begin position="1302"/>
        <end position="1339"/>
    </location>
</feature>
<dbReference type="SMART" id="SM00282">
    <property type="entry name" value="LamG"/>
    <property type="match status" value="3"/>
</dbReference>
<evidence type="ECO:0000259" key="15">
    <source>
        <dbReference type="PROSITE" id="PS51465"/>
    </source>
</evidence>
<feature type="domain" description="Kazal-like" evidence="15">
    <location>
        <begin position="964"/>
        <end position="1012"/>
    </location>
</feature>
<evidence type="ECO:0000256" key="9">
    <source>
        <dbReference type="SAM" id="MobiDB-lite"/>
    </source>
</evidence>
<dbReference type="PROSITE" id="PS50026">
    <property type="entry name" value="EGF_3"/>
    <property type="match status" value="3"/>
</dbReference>
<feature type="domain" description="Kazal-like" evidence="15">
    <location>
        <begin position="490"/>
        <end position="538"/>
    </location>
</feature>
<dbReference type="GO" id="GO:0043236">
    <property type="term" value="F:laminin binding"/>
    <property type="evidence" value="ECO:0007669"/>
    <property type="project" value="InterPro"/>
</dbReference>
<dbReference type="CDD" id="cd00110">
    <property type="entry name" value="LamG"/>
    <property type="match status" value="3"/>
</dbReference>
<dbReference type="PANTHER" id="PTHR10913">
    <property type="entry name" value="FOLLISTATIN-RELATED"/>
    <property type="match status" value="1"/>
</dbReference>
<dbReference type="KEGG" id="lak:106173525"/>
<protein>
    <submittedName>
        <fullName evidence="17">Agrin-like isoform X1</fullName>
    </submittedName>
</protein>
<feature type="domain" description="Laminin G" evidence="11">
    <location>
        <begin position="1611"/>
        <end position="1804"/>
    </location>
</feature>
<dbReference type="CDD" id="cd00055">
    <property type="entry name" value="EGF_Lam"/>
    <property type="match status" value="2"/>
</dbReference>
<evidence type="ECO:0000259" key="12">
    <source>
        <dbReference type="PROSITE" id="PS50026"/>
    </source>
</evidence>
<dbReference type="GeneID" id="106173525"/>
<dbReference type="PROSITE" id="PS01248">
    <property type="entry name" value="EGF_LAM_1"/>
    <property type="match status" value="1"/>
</dbReference>
<dbReference type="InterPro" id="IPR002350">
    <property type="entry name" value="Kazal_dom"/>
</dbReference>
<keyword evidence="10" id="KW-0732">Signal</keyword>
<dbReference type="PROSITE" id="PS51121">
    <property type="entry name" value="NTA"/>
    <property type="match status" value="1"/>
</dbReference>
<dbReference type="CDD" id="cd00054">
    <property type="entry name" value="EGF_CA"/>
    <property type="match status" value="1"/>
</dbReference>
<dbReference type="SMART" id="SM00280">
    <property type="entry name" value="KAZAL"/>
    <property type="match status" value="9"/>
</dbReference>
<feature type="domain" description="NtA" evidence="14">
    <location>
        <begin position="27"/>
        <end position="154"/>
    </location>
</feature>
<dbReference type="PROSITE" id="PS00022">
    <property type="entry name" value="EGF_1"/>
    <property type="match status" value="3"/>
</dbReference>
<keyword evidence="16" id="KW-1185">Reference proteome</keyword>
<gene>
    <name evidence="17" type="primary">LOC106173525</name>
</gene>
<sequence>MRLELLPLFCLSFLIVSPLSFVHSKRCKDLGKSLEEREEEANVVMTGTVRELFPHSDNPEMYMGEVEIKRVMKGQNMIKTFPAADRKHEMVMVDGIGDPDLCESMVHKYDTRIFLLSENGHGKLKLNSSVMRITLNNIDHADAVVKDMPFVPKPPPPQEPCEKLYCAFGAQCLVNATTNEPYCKCIEHCSSVHAPVCGSDGVTYSSECQMRRLSCVTQRRIVQKLRGACVNESEVGIEDPCKNVTCPFKGVCVPAEGGMEYQCQCPSVCYSYGDSLQDREVCGSDGRDYKNECEMNAKACRNQSDLRVLYYGKCNPCKDHKCNATEMCQLDSNRKPVCKCGGLCSSDFAPVCGTDGKTYSNECFLKLEACKQKKEIHVFFQGKCDDSPQPHPCRNINCGPLKVCYIDRLQIARCTCGHCEPVGSPVCGTDGKTYSNWCELNRTACETNSGVTLKHERACGTGPMVTNPCESVTCKHGGVCTVQQGRGVCTCKTCPDDDKPVCGSNGITYPNLCKLEKENCELKRSVKVNKSHDGHCPGCGPNPECEFNSICVADSRGNAKCLCQEDCQQTTNKVCGTDGITYNNECELQLESCRKRTPIHVRRQGACGDCSNIRCLYNATCQNGRCICREDCPNHYDPVCGSDGETYDNECEMNREACITNTEISIDHQGVCDELSGSGSGETVCEETTCRFGGVCDFDAEGNGCVCKTDCPAIGSPVCGNDGKRYMSKCHLEVAMCKRQREIKEVPCPPSIACDGETPLVNPRTGKDYDCSIDSLDDPCPANSYCHKGPKFAKCCLEVTKPIPIPCAESKYGCCPDGKTSSPGPNGAGCPSSCECNPFGSFGKTCDPTSKQCSCKPGVSGLHCDRCEIGYWGFRKITTDGNSGCIPCNCNRYGTERDDCEQTKGRCLCKQIPGGVTGDKCDRCLSGKPPGPNGCDTPGPTSCESLSCNFSATCEVVDGQAECRCKMDCTGATPGKVCGSDGRQYPDECTLREFQCREQKEIRILKKGSCAGISPLESSTTGPPPNGSSRKTTRHLADSSPPEPTQKPPEEEEDQKFGGSLSDQPFYGRIGDVCQTDEECSVAHSHCERSFCVCDQDFVPSEFNSLCIANPSGISTPSFSGQSWLQFRMLTGVDKFNRIEITFKTHNKDGILLYNSQFVEGRGDFISLAIVNGYVEYRYDLGSGPALIRSTKPIQLNRQHHVMVNRSGSRGALQVDNGEEVLGSSQGNLRSLNLDQPLYVGGIPDMTNDMVTEIGTGHGLVGCVFALTVSKSDGNSIATRAYTLDLPQSGDIVSHHGIGECRDNPCRSLPCQNGGSCYFRDEENFLCVCRPGFKGPQCAEGRDPCSSNPCEGGSTCQVVSDNEVKCNCPSGRSGQYCENLLVSPTTLPLYTIPDFNGNSYIEREFNDNVLRAIAFEVWFLPTKGNGMILYCGQRANGKGDFISLNLKNGFLEFKFDLGGGPAYIKSPKRIALNVWHRVTVERRNRQGNMIINGTSVSQSGQSKGTLKDLNLGQPLYIGGFKDKSSINPDSGIKSGFHGAIQRLYINGRMYDNLLAGAVANEHMGIYQGPPCTSNPCQNGGYCKPKLAEYECKCRIGYAGEHCQRETDIDKNSPVHFDGSTFLQYDNQAVRNPLKNKTLDKTAIQRSQRQNRYLIRLRTTEKNGLVLIVHKSPTIRGDYLALAIVNGHVEFSYNLGKQSPTDIHKIRSAVRVDDGDWHTIIAERDKRKGVLTVDGNRPITKVSRQGATQLDTDGQLWIGGKRMPPDGLPRAYYKGFQGCIQYVTLDKEELHLVDHRKGRSSIKFCKT</sequence>
<evidence type="ECO:0000256" key="3">
    <source>
        <dbReference type="ARBA" id="ARBA00022737"/>
    </source>
</evidence>
<dbReference type="GO" id="GO:0005576">
    <property type="term" value="C:extracellular region"/>
    <property type="evidence" value="ECO:0007669"/>
    <property type="project" value="TreeGrafter"/>
</dbReference>
<dbReference type="Pfam" id="PF00008">
    <property type="entry name" value="EGF"/>
    <property type="match status" value="1"/>
</dbReference>
<dbReference type="SUPFAM" id="SSF57196">
    <property type="entry name" value="EGF/Laminin"/>
    <property type="match status" value="2"/>
</dbReference>
<dbReference type="InterPro" id="IPR000742">
    <property type="entry name" value="EGF"/>
</dbReference>
<dbReference type="FunFam" id="2.10.25.10:FF:000095">
    <property type="entry name" value="Notch, isoform B"/>
    <property type="match status" value="1"/>
</dbReference>
<dbReference type="GO" id="GO:0004867">
    <property type="term" value="F:serine-type endopeptidase inhibitor activity"/>
    <property type="evidence" value="ECO:0007669"/>
    <property type="project" value="UniProtKB-KW"/>
</dbReference>
<dbReference type="FunFam" id="3.30.60.30:FF:000040">
    <property type="entry name" value="Agrin, putative"/>
    <property type="match status" value="1"/>
</dbReference>
<dbReference type="SMART" id="SM00274">
    <property type="entry name" value="FOLN"/>
    <property type="match status" value="8"/>
</dbReference>
<dbReference type="InterPro" id="IPR013320">
    <property type="entry name" value="ConA-like_dom_sf"/>
</dbReference>
<dbReference type="GO" id="GO:0005886">
    <property type="term" value="C:plasma membrane"/>
    <property type="evidence" value="ECO:0007669"/>
    <property type="project" value="GOC"/>
</dbReference>
<evidence type="ECO:0000259" key="14">
    <source>
        <dbReference type="PROSITE" id="PS51121"/>
    </source>
</evidence>
<dbReference type="SMART" id="SM00181">
    <property type="entry name" value="EGF"/>
    <property type="match status" value="7"/>
</dbReference>
<dbReference type="PANTHER" id="PTHR10913:SF45">
    <property type="entry name" value="FOLLISTATIN, ISOFORM A-RELATED"/>
    <property type="match status" value="1"/>
</dbReference>
<feature type="domain" description="EGF-like" evidence="12">
    <location>
        <begin position="1567"/>
        <end position="1603"/>
    </location>
</feature>
<dbReference type="InterPro" id="IPR050653">
    <property type="entry name" value="Prot_Inhib_GrowthFact_Antg"/>
</dbReference>
<feature type="signal peptide" evidence="10">
    <location>
        <begin position="1"/>
        <end position="24"/>
    </location>
</feature>
<dbReference type="Pfam" id="PF03146">
    <property type="entry name" value="NtA"/>
    <property type="match status" value="1"/>
</dbReference>
<dbReference type="PROSITE" id="PS01186">
    <property type="entry name" value="EGF_2"/>
    <property type="match status" value="2"/>
</dbReference>
<feature type="disulfide bond" evidence="8">
    <location>
        <begin position="855"/>
        <end position="864"/>
    </location>
</feature>
<accession>A0A1S3JID8</accession>
<evidence type="ECO:0000256" key="2">
    <source>
        <dbReference type="ARBA" id="ARBA00022690"/>
    </source>
</evidence>
<dbReference type="STRING" id="7574.A0A1S3JID8"/>
<dbReference type="Gene3D" id="2.60.120.200">
    <property type="match status" value="3"/>
</dbReference>
<dbReference type="SUPFAM" id="SSF100895">
    <property type="entry name" value="Kazal-type serine protease inhibitors"/>
    <property type="match status" value="9"/>
</dbReference>
<feature type="disulfide bond" evidence="7">
    <location>
        <begin position="1368"/>
        <end position="1377"/>
    </location>
</feature>
<evidence type="ECO:0000256" key="5">
    <source>
        <dbReference type="ARBA" id="ARBA00022900"/>
    </source>
</evidence>
<feature type="domain" description="Kazal-like" evidence="15">
    <location>
        <begin position="177"/>
        <end position="231"/>
    </location>
</feature>
<reference evidence="17" key="1">
    <citation type="submission" date="2025-08" db="UniProtKB">
        <authorList>
            <consortium name="RefSeq"/>
        </authorList>
    </citation>
    <scope>IDENTIFICATION</scope>
    <source>
        <tissue evidence="17">Gonads</tissue>
    </source>
</reference>
<comment type="caution">
    <text evidence="7">Lacks conserved residue(s) required for the propagation of feature annotation.</text>
</comment>
<evidence type="ECO:0000256" key="10">
    <source>
        <dbReference type="SAM" id="SignalP"/>
    </source>
</evidence>
<evidence type="ECO:0000256" key="7">
    <source>
        <dbReference type="PROSITE-ProRule" id="PRU00076"/>
    </source>
</evidence>
<dbReference type="FunFam" id="2.10.25.10:FF:000140">
    <property type="entry name" value="Transmembrane agrin"/>
    <property type="match status" value="1"/>
</dbReference>
<evidence type="ECO:0000256" key="4">
    <source>
        <dbReference type="ARBA" id="ARBA00022782"/>
    </source>
</evidence>
<feature type="region of interest" description="Disordered" evidence="9">
    <location>
        <begin position="1014"/>
        <end position="1063"/>
    </location>
</feature>
<organism evidence="16 17">
    <name type="scientific">Lingula anatina</name>
    <name type="common">Brachiopod</name>
    <name type="synonym">Lingula unguis</name>
    <dbReference type="NCBI Taxonomy" id="7574"/>
    <lineage>
        <taxon>Eukaryota</taxon>
        <taxon>Metazoa</taxon>
        <taxon>Spiralia</taxon>
        <taxon>Lophotrochozoa</taxon>
        <taxon>Brachiopoda</taxon>
        <taxon>Linguliformea</taxon>
        <taxon>Lingulata</taxon>
        <taxon>Lingulida</taxon>
        <taxon>Linguloidea</taxon>
        <taxon>Lingulidae</taxon>
        <taxon>Lingula</taxon>
    </lineage>
</organism>
<dbReference type="Gene3D" id="2.40.50.120">
    <property type="match status" value="1"/>
</dbReference>
<feature type="disulfide bond" evidence="8">
    <location>
        <begin position="834"/>
        <end position="846"/>
    </location>
</feature>
<feature type="disulfide bond" evidence="8">
    <location>
        <begin position="836"/>
        <end position="853"/>
    </location>
</feature>
<dbReference type="PRINTS" id="PR00011">
    <property type="entry name" value="EGFLAMININ"/>
</dbReference>
<dbReference type="PROSITE" id="PS50025">
    <property type="entry name" value="LAM_G_DOMAIN"/>
    <property type="match status" value="3"/>
</dbReference>
<dbReference type="InterPro" id="IPR001881">
    <property type="entry name" value="EGF-like_Ca-bd_dom"/>
</dbReference>
<dbReference type="Pfam" id="PF00053">
    <property type="entry name" value="EGF_laminin"/>
    <property type="match status" value="2"/>
</dbReference>
<evidence type="ECO:0000313" key="17">
    <source>
        <dbReference type="RefSeq" id="XP_013410175.1"/>
    </source>
</evidence>
<dbReference type="SUPFAM" id="SSF50242">
    <property type="entry name" value="TIMP-like"/>
    <property type="match status" value="1"/>
</dbReference>
<keyword evidence="4" id="KW-0221">Differentiation</keyword>
<feature type="disulfide bond" evidence="7">
    <location>
        <begin position="1593"/>
        <end position="1602"/>
    </location>
</feature>
<evidence type="ECO:0000259" key="13">
    <source>
        <dbReference type="PROSITE" id="PS50027"/>
    </source>
</evidence>
<feature type="chain" id="PRO_5010339025" evidence="10">
    <location>
        <begin position="25"/>
        <end position="1806"/>
    </location>
</feature>
<feature type="domain" description="Kazal-like" evidence="15">
    <location>
        <begin position="257"/>
        <end position="316"/>
    </location>
</feature>
<dbReference type="CDD" id="cd00104">
    <property type="entry name" value="KAZAL_FS"/>
    <property type="match status" value="9"/>
</dbReference>
<feature type="domain" description="Laminin EGF-like" evidence="13">
    <location>
        <begin position="834"/>
        <end position="887"/>
    </location>
</feature>
<feature type="domain" description="Kazal-like" evidence="15">
    <location>
        <begin position="627"/>
        <end position="674"/>
    </location>
</feature>
<evidence type="ECO:0000256" key="1">
    <source>
        <dbReference type="ARBA" id="ARBA00022536"/>
    </source>
</evidence>
<dbReference type="GO" id="GO:0030154">
    <property type="term" value="P:cell differentiation"/>
    <property type="evidence" value="ECO:0007669"/>
    <property type="project" value="UniProtKB-KW"/>
</dbReference>
<dbReference type="InParanoid" id="A0A1S3JID8"/>